<dbReference type="EMBL" id="CYYP01000012">
    <property type="protein sequence ID" value="CUO36314.1"/>
    <property type="molecule type" value="Genomic_DNA"/>
</dbReference>
<dbReference type="RefSeq" id="WP_055286953.1">
    <property type="nucleotide sequence ID" value="NZ_CYYP01000012.1"/>
</dbReference>
<keyword evidence="3" id="KW-0732">Signal</keyword>
<dbReference type="PANTHER" id="PTHR30290">
    <property type="entry name" value="PERIPLASMIC BINDING COMPONENT OF ABC TRANSPORTER"/>
    <property type="match status" value="1"/>
</dbReference>
<dbReference type="InterPro" id="IPR039424">
    <property type="entry name" value="SBP_5"/>
</dbReference>
<keyword evidence="5" id="KW-0449">Lipoprotein</keyword>
<comment type="subcellular location">
    <subcellularLocation>
        <location evidence="1">Cell membrane</location>
        <topology evidence="1">Lipid-anchor</topology>
    </subcellularLocation>
</comment>
<feature type="domain" description="Solute-binding protein family 5" evidence="4">
    <location>
        <begin position="100"/>
        <end position="441"/>
    </location>
</feature>
<comment type="similarity">
    <text evidence="2">Belongs to the bacterial solute-binding protein 5 family.</text>
</comment>
<dbReference type="Gene3D" id="3.40.190.10">
    <property type="entry name" value="Periplasmic binding protein-like II"/>
    <property type="match status" value="1"/>
</dbReference>
<dbReference type="InterPro" id="IPR023765">
    <property type="entry name" value="SBP_5_CS"/>
</dbReference>
<dbReference type="GO" id="GO:1904680">
    <property type="term" value="F:peptide transmembrane transporter activity"/>
    <property type="evidence" value="ECO:0007669"/>
    <property type="project" value="TreeGrafter"/>
</dbReference>
<dbReference type="GO" id="GO:0042597">
    <property type="term" value="C:periplasmic space"/>
    <property type="evidence" value="ECO:0007669"/>
    <property type="project" value="UniProtKB-ARBA"/>
</dbReference>
<reference evidence="5 6" key="1">
    <citation type="submission" date="2015-09" db="EMBL/GenBank/DDBJ databases">
        <authorList>
            <consortium name="Pathogen Informatics"/>
        </authorList>
    </citation>
    <scope>NUCLEOTIDE SEQUENCE [LARGE SCALE GENOMIC DNA]</scope>
    <source>
        <strain evidence="5 6">2789STDY5608823</strain>
    </source>
</reference>
<evidence type="ECO:0000256" key="1">
    <source>
        <dbReference type="ARBA" id="ARBA00004193"/>
    </source>
</evidence>
<dbReference type="InterPro" id="IPR000914">
    <property type="entry name" value="SBP_5_dom"/>
</dbReference>
<dbReference type="InterPro" id="IPR030678">
    <property type="entry name" value="Peptide/Ni-bd"/>
</dbReference>
<gene>
    <name evidence="5" type="primary">hbpA</name>
    <name evidence="5" type="ORF">ERS852381_01447</name>
</gene>
<dbReference type="PIRSF" id="PIRSF002741">
    <property type="entry name" value="MppA"/>
    <property type="match status" value="1"/>
</dbReference>
<dbReference type="SUPFAM" id="SSF53850">
    <property type="entry name" value="Periplasmic binding protein-like II"/>
    <property type="match status" value="1"/>
</dbReference>
<dbReference type="PROSITE" id="PS51257">
    <property type="entry name" value="PROKAR_LIPOPROTEIN"/>
    <property type="match status" value="1"/>
</dbReference>
<dbReference type="Pfam" id="PF00496">
    <property type="entry name" value="SBP_bac_5"/>
    <property type="match status" value="1"/>
</dbReference>
<sequence>MAIINKGMSRRSFLGLTGSVAAVAGLGLTGCGGSSSDEGSASSSTDSANRGGGVITAGSAYAPSSFDPASTGSAVGLGANWHVVEGLYGIDYHDYSTFNELATDDPKSVDDTTFEVTIRKGAKFSDGTEVTADDVVASYTACAASATYAPFFQPFESIEAKDASTVTIKTKVPNFSLLKDRLAIVRVTPATQTEEDRAKQPIGSGPWMYDSISDTEITLVPNPEYNGEYAAEDKKIQYSILTDPTARVTAQQEGSTLVMELVTADAVDQLESAGCKIDNVQGFGTRFIMFNVAKEPWNNVKVRQAVMYALDTEKMVSNTFAGLATAASCYLPKSFTNYHEASTVYKTDAKKAKKLIEESGITPGAITLRTTDNEQIKGMAAQVKNDLDALGFDVTIQTDTSPATYAAIDGGEAYDILLAPGDPSCFGADPDLLLNWWYGDNVWMQTRCPWKESAEWQKLHGLMDEALAAEGDEQQKKWNECFDIIADNAVLYPVVHVKTVSAFWDDPSTAPNGEALDGFKGIGTTSMSFRGVATVKA</sequence>
<dbReference type="CDD" id="cd00995">
    <property type="entry name" value="PBP2_NikA_DppA_OppA_like"/>
    <property type="match status" value="1"/>
</dbReference>
<dbReference type="PROSITE" id="PS01040">
    <property type="entry name" value="SBP_BACTERIAL_5"/>
    <property type="match status" value="1"/>
</dbReference>
<accession>A0A174EET0</accession>
<name>A0A174EET0_9ACTN</name>
<proteinExistence type="inferred from homology"/>
<evidence type="ECO:0000313" key="5">
    <source>
        <dbReference type="EMBL" id="CUO36314.1"/>
    </source>
</evidence>
<protein>
    <submittedName>
        <fullName evidence="5">Hemin-binding lipoprotein</fullName>
    </submittedName>
</protein>
<evidence type="ECO:0000313" key="6">
    <source>
        <dbReference type="Proteomes" id="UP000095468"/>
    </source>
</evidence>
<dbReference type="Proteomes" id="UP000095468">
    <property type="component" value="Unassembled WGS sequence"/>
</dbReference>
<dbReference type="AlphaFoldDB" id="A0A174EET0"/>
<evidence type="ECO:0000256" key="2">
    <source>
        <dbReference type="ARBA" id="ARBA00005695"/>
    </source>
</evidence>
<evidence type="ECO:0000259" key="4">
    <source>
        <dbReference type="Pfam" id="PF00496"/>
    </source>
</evidence>
<organism evidence="5 6">
    <name type="scientific">Collinsella aerofaciens</name>
    <dbReference type="NCBI Taxonomy" id="74426"/>
    <lineage>
        <taxon>Bacteria</taxon>
        <taxon>Bacillati</taxon>
        <taxon>Actinomycetota</taxon>
        <taxon>Coriobacteriia</taxon>
        <taxon>Coriobacteriales</taxon>
        <taxon>Coriobacteriaceae</taxon>
        <taxon>Collinsella</taxon>
    </lineage>
</organism>
<dbReference type="Gene3D" id="3.10.105.10">
    <property type="entry name" value="Dipeptide-binding Protein, Domain 3"/>
    <property type="match status" value="1"/>
</dbReference>
<dbReference type="InterPro" id="IPR006311">
    <property type="entry name" value="TAT_signal"/>
</dbReference>
<dbReference type="GO" id="GO:0015833">
    <property type="term" value="P:peptide transport"/>
    <property type="evidence" value="ECO:0007669"/>
    <property type="project" value="TreeGrafter"/>
</dbReference>
<evidence type="ECO:0000256" key="3">
    <source>
        <dbReference type="ARBA" id="ARBA00022729"/>
    </source>
</evidence>
<dbReference type="GO" id="GO:0043190">
    <property type="term" value="C:ATP-binding cassette (ABC) transporter complex"/>
    <property type="evidence" value="ECO:0007669"/>
    <property type="project" value="InterPro"/>
</dbReference>
<dbReference type="PROSITE" id="PS51318">
    <property type="entry name" value="TAT"/>
    <property type="match status" value="1"/>
</dbReference>